<evidence type="ECO:0000313" key="3">
    <source>
        <dbReference type="Proteomes" id="UP000031599"/>
    </source>
</evidence>
<keyword evidence="1" id="KW-0812">Transmembrane</keyword>
<organism evidence="2 3">
    <name type="scientific">Enhygromyxa salina</name>
    <dbReference type="NCBI Taxonomy" id="215803"/>
    <lineage>
        <taxon>Bacteria</taxon>
        <taxon>Pseudomonadati</taxon>
        <taxon>Myxococcota</taxon>
        <taxon>Polyangia</taxon>
        <taxon>Nannocystales</taxon>
        <taxon>Nannocystaceae</taxon>
        <taxon>Enhygromyxa</taxon>
    </lineage>
</organism>
<accession>A0A0C2A6T1</accession>
<comment type="caution">
    <text evidence="2">The sequence shown here is derived from an EMBL/GenBank/DDBJ whole genome shotgun (WGS) entry which is preliminary data.</text>
</comment>
<keyword evidence="1" id="KW-0472">Membrane</keyword>
<dbReference type="EMBL" id="JMCC02000004">
    <property type="protein sequence ID" value="KIG19108.1"/>
    <property type="molecule type" value="Genomic_DNA"/>
</dbReference>
<gene>
    <name evidence="2" type="ORF">DB30_04573</name>
</gene>
<keyword evidence="1" id="KW-1133">Transmembrane helix</keyword>
<feature type="transmembrane region" description="Helical" evidence="1">
    <location>
        <begin position="13"/>
        <end position="32"/>
    </location>
</feature>
<evidence type="ECO:0000313" key="2">
    <source>
        <dbReference type="EMBL" id="KIG19108.1"/>
    </source>
</evidence>
<dbReference type="AlphaFoldDB" id="A0A0C2A6T1"/>
<dbReference type="RefSeq" id="WP_052546271.1">
    <property type="nucleotide sequence ID" value="NZ_JMCC02000004.1"/>
</dbReference>
<evidence type="ECO:0000256" key="1">
    <source>
        <dbReference type="SAM" id="Phobius"/>
    </source>
</evidence>
<dbReference type="Proteomes" id="UP000031599">
    <property type="component" value="Unassembled WGS sequence"/>
</dbReference>
<name>A0A0C2A6T1_9BACT</name>
<proteinExistence type="predicted"/>
<reference evidence="2 3" key="1">
    <citation type="submission" date="2014-12" db="EMBL/GenBank/DDBJ databases">
        <title>Genome assembly of Enhygromyxa salina DSM 15201.</title>
        <authorList>
            <person name="Sharma G."/>
            <person name="Subramanian S."/>
        </authorList>
    </citation>
    <scope>NUCLEOTIDE SEQUENCE [LARGE SCALE GENOMIC DNA]</scope>
    <source>
        <strain evidence="2 3">DSM 15201</strain>
    </source>
</reference>
<protein>
    <submittedName>
        <fullName evidence="2">Uncharacterized protein</fullName>
    </submittedName>
</protein>
<sequence>MFSSLTTFTYDDLGLLLSVATMLGAGLAVYKIRGVRKAAWNRKVQTKATEHGAELLPWPQEQGWQMVWTHWGVTIRFCLRRFNSDDAARLPQFFEIAAPGGLPKFSARVGLSNSSRTPGFNAAFEQRFTVPTSEHDIVRSILSEPMQAELARLAGVVASGEIRSDGRVLVWRPGVDLLDELPAALQLARALAERLAGRRELLPDQR</sequence>